<evidence type="ECO:0000313" key="3">
    <source>
        <dbReference type="Proteomes" id="UP001499841"/>
    </source>
</evidence>
<protein>
    <submittedName>
        <fullName evidence="2">Uncharacterized protein</fullName>
    </submittedName>
</protein>
<keyword evidence="3" id="KW-1185">Reference proteome</keyword>
<name>A0ABP8EXK8_9MICO</name>
<gene>
    <name evidence="2" type="ORF">GCM10022262_28530</name>
</gene>
<accession>A0ABP8EXK8</accession>
<sequence length="57" mass="6405">MLPVGVVTAQTGRSATRHPEAVRAPDHPPSARPRPVFRRPPTRRTVRLKDVLLKEET</sequence>
<feature type="region of interest" description="Disordered" evidence="1">
    <location>
        <begin position="1"/>
        <end position="46"/>
    </location>
</feature>
<proteinExistence type="predicted"/>
<feature type="compositionally biased region" description="Basic residues" evidence="1">
    <location>
        <begin position="35"/>
        <end position="46"/>
    </location>
</feature>
<evidence type="ECO:0000313" key="2">
    <source>
        <dbReference type="EMBL" id="GAA4288493.1"/>
    </source>
</evidence>
<comment type="caution">
    <text evidence="2">The sequence shown here is derived from an EMBL/GenBank/DDBJ whole genome shotgun (WGS) entry which is preliminary data.</text>
</comment>
<dbReference type="EMBL" id="BAABBA010000015">
    <property type="protein sequence ID" value="GAA4288493.1"/>
    <property type="molecule type" value="Genomic_DNA"/>
</dbReference>
<evidence type="ECO:0000256" key="1">
    <source>
        <dbReference type="SAM" id="MobiDB-lite"/>
    </source>
</evidence>
<organism evidence="2 3">
    <name type="scientific">Georgenia daeguensis</name>
    <dbReference type="NCBI Taxonomy" id="908355"/>
    <lineage>
        <taxon>Bacteria</taxon>
        <taxon>Bacillati</taxon>
        <taxon>Actinomycetota</taxon>
        <taxon>Actinomycetes</taxon>
        <taxon>Micrococcales</taxon>
        <taxon>Bogoriellaceae</taxon>
        <taxon>Georgenia</taxon>
    </lineage>
</organism>
<feature type="compositionally biased region" description="Basic and acidic residues" evidence="1">
    <location>
        <begin position="17"/>
        <end position="26"/>
    </location>
</feature>
<dbReference type="Proteomes" id="UP001499841">
    <property type="component" value="Unassembled WGS sequence"/>
</dbReference>
<reference evidence="3" key="1">
    <citation type="journal article" date="2019" name="Int. J. Syst. Evol. Microbiol.">
        <title>The Global Catalogue of Microorganisms (GCM) 10K type strain sequencing project: providing services to taxonomists for standard genome sequencing and annotation.</title>
        <authorList>
            <consortium name="The Broad Institute Genomics Platform"/>
            <consortium name="The Broad Institute Genome Sequencing Center for Infectious Disease"/>
            <person name="Wu L."/>
            <person name="Ma J."/>
        </authorList>
    </citation>
    <scope>NUCLEOTIDE SEQUENCE [LARGE SCALE GENOMIC DNA]</scope>
    <source>
        <strain evidence="3">JCM 17459</strain>
    </source>
</reference>